<proteinExistence type="predicted"/>
<dbReference type="PROSITE" id="PS00062">
    <property type="entry name" value="ALDOKETO_REDUCTASE_2"/>
    <property type="match status" value="1"/>
</dbReference>
<dbReference type="Gene3D" id="3.20.20.100">
    <property type="entry name" value="NADP-dependent oxidoreductase domain"/>
    <property type="match status" value="1"/>
</dbReference>
<dbReference type="InterPro" id="IPR036812">
    <property type="entry name" value="NAD(P)_OxRdtase_dom_sf"/>
</dbReference>
<dbReference type="RefSeq" id="WP_282010694.1">
    <property type="nucleotide sequence ID" value="NZ_OX336137.1"/>
</dbReference>
<gene>
    <name evidence="2" type="ORF">NSPWAT_0916</name>
</gene>
<dbReference type="InterPro" id="IPR020471">
    <property type="entry name" value="AKR"/>
</dbReference>
<dbReference type="InterPro" id="IPR018170">
    <property type="entry name" value="Aldo/ket_reductase_CS"/>
</dbReference>
<dbReference type="Pfam" id="PF00248">
    <property type="entry name" value="Aldo_ket_red"/>
    <property type="match status" value="1"/>
</dbReference>
<dbReference type="PRINTS" id="PR00069">
    <property type="entry name" value="ALDKETRDTASE"/>
</dbReference>
<dbReference type="EC" id="1.1.1.-" evidence="2"/>
<protein>
    <submittedName>
        <fullName evidence="2">General stress protein 69</fullName>
        <ecNumber evidence="2">1.1.1.-</ecNumber>
    </submittedName>
</protein>
<keyword evidence="2" id="KW-0560">Oxidoreductase</keyword>
<sequence length="315" mass="35033">MRTITRPGLDKPWSVITFGCWQIAPSGGWGDYATPQDADASVKAALDSGITAFDTAEGYGDGESERRLGKALGGKKNDVIIVSKIWPDAELTRSAYEERLDGTLRALDRDHVDVYLVHWPGTFFNSPEKSRKLCEIMHAFKQSGKARIVGLSNFDATDLQLLGDRASTFEINQIPYNLLQREYEGRPLDLCKQHKIGYMVYSPTARGLLAGRTDDAARKAPTRQEYYLYQEPLLSNSKPVRDEVNAIADELNVPPVTVGLAWVLAQDNVMTAVVGSKKPEQIRECAEAGNLRLSVDHLTRLTHVSDRFHTDNQLA</sequence>
<dbReference type="GO" id="GO:0016491">
    <property type="term" value="F:oxidoreductase activity"/>
    <property type="evidence" value="ECO:0007669"/>
    <property type="project" value="UniProtKB-KW"/>
</dbReference>
<name>A0ABN8VVG0_9BACT</name>
<feature type="domain" description="NADP-dependent oxidoreductase" evidence="1">
    <location>
        <begin position="16"/>
        <end position="304"/>
    </location>
</feature>
<dbReference type="InterPro" id="IPR050523">
    <property type="entry name" value="AKR_Detox_Biosynth"/>
</dbReference>
<dbReference type="EMBL" id="OX336137">
    <property type="protein sequence ID" value="CAI2717775.1"/>
    <property type="molecule type" value="Genomic_DNA"/>
</dbReference>
<dbReference type="SUPFAM" id="SSF51430">
    <property type="entry name" value="NAD(P)-linked oxidoreductase"/>
    <property type="match status" value="1"/>
</dbReference>
<evidence type="ECO:0000259" key="1">
    <source>
        <dbReference type="Pfam" id="PF00248"/>
    </source>
</evidence>
<evidence type="ECO:0000313" key="3">
    <source>
        <dbReference type="Proteomes" id="UP001157733"/>
    </source>
</evidence>
<dbReference type="InterPro" id="IPR023210">
    <property type="entry name" value="NADP_OxRdtase_dom"/>
</dbReference>
<accession>A0ABN8VVG0</accession>
<keyword evidence="3" id="KW-1185">Reference proteome</keyword>
<reference evidence="2 3" key="1">
    <citation type="submission" date="2022-09" db="EMBL/GenBank/DDBJ databases">
        <authorList>
            <person name="Kop L."/>
        </authorList>
    </citation>
    <scope>NUCLEOTIDE SEQUENCE [LARGE SCALE GENOMIC DNA]</scope>
    <source>
        <strain evidence="2 3">347</strain>
    </source>
</reference>
<dbReference type="CDD" id="cd19085">
    <property type="entry name" value="AKR_AKR11B3"/>
    <property type="match status" value="1"/>
</dbReference>
<evidence type="ECO:0000313" key="2">
    <source>
        <dbReference type="EMBL" id="CAI2717775.1"/>
    </source>
</evidence>
<dbReference type="PANTHER" id="PTHR43364:SF1">
    <property type="entry name" value="OXIDOREDUCTASE YDHF"/>
    <property type="match status" value="1"/>
</dbReference>
<organism evidence="2 3">
    <name type="scientific">Nitrospina watsonii</name>
    <dbReference type="NCBI Taxonomy" id="1323948"/>
    <lineage>
        <taxon>Bacteria</taxon>
        <taxon>Pseudomonadati</taxon>
        <taxon>Nitrospinota/Tectimicrobiota group</taxon>
        <taxon>Nitrospinota</taxon>
        <taxon>Nitrospinia</taxon>
        <taxon>Nitrospinales</taxon>
        <taxon>Nitrospinaceae</taxon>
        <taxon>Nitrospina</taxon>
    </lineage>
</organism>
<dbReference type="Proteomes" id="UP001157733">
    <property type="component" value="Chromosome"/>
</dbReference>
<dbReference type="PANTHER" id="PTHR43364">
    <property type="entry name" value="NADH-SPECIFIC METHYLGLYOXAL REDUCTASE-RELATED"/>
    <property type="match status" value="1"/>
</dbReference>